<evidence type="ECO:0000313" key="3">
    <source>
        <dbReference type="EMBL" id="CAE0117747.1"/>
    </source>
</evidence>
<dbReference type="EMBL" id="HBHX01033166">
    <property type="protein sequence ID" value="CAE0117747.1"/>
    <property type="molecule type" value="Transcribed_RNA"/>
</dbReference>
<evidence type="ECO:0000256" key="2">
    <source>
        <dbReference type="SAM" id="Phobius"/>
    </source>
</evidence>
<keyword evidence="2" id="KW-0472">Membrane</keyword>
<feature type="region of interest" description="Disordered" evidence="1">
    <location>
        <begin position="351"/>
        <end position="378"/>
    </location>
</feature>
<feature type="transmembrane region" description="Helical" evidence="2">
    <location>
        <begin position="188"/>
        <end position="209"/>
    </location>
</feature>
<evidence type="ECO:0000256" key="1">
    <source>
        <dbReference type="SAM" id="MobiDB-lite"/>
    </source>
</evidence>
<name>A0A7S3AZA3_9EUKA</name>
<dbReference type="InterPro" id="IPR018883">
    <property type="entry name" value="Delta_CA"/>
</dbReference>
<feature type="transmembrane region" description="Helical" evidence="2">
    <location>
        <begin position="144"/>
        <end position="168"/>
    </location>
</feature>
<dbReference type="AlphaFoldDB" id="A0A7S3AZA3"/>
<proteinExistence type="predicted"/>
<reference evidence="3" key="1">
    <citation type="submission" date="2021-01" db="EMBL/GenBank/DDBJ databases">
        <authorList>
            <person name="Corre E."/>
            <person name="Pelletier E."/>
            <person name="Niang G."/>
            <person name="Scheremetjew M."/>
            <person name="Finn R."/>
            <person name="Kale V."/>
            <person name="Holt S."/>
            <person name="Cochrane G."/>
            <person name="Meng A."/>
            <person name="Brown T."/>
            <person name="Cohen L."/>
        </authorList>
    </citation>
    <scope>NUCLEOTIDE SEQUENCE</scope>
    <source>
        <strain evidence="3">CCMP281</strain>
    </source>
</reference>
<protein>
    <submittedName>
        <fullName evidence="3">Uncharacterized protein</fullName>
    </submittedName>
</protein>
<organism evidence="3">
    <name type="scientific">Haptolina ericina</name>
    <dbReference type="NCBI Taxonomy" id="156174"/>
    <lineage>
        <taxon>Eukaryota</taxon>
        <taxon>Haptista</taxon>
        <taxon>Haptophyta</taxon>
        <taxon>Prymnesiophyceae</taxon>
        <taxon>Prymnesiales</taxon>
        <taxon>Prymnesiaceae</taxon>
        <taxon>Haptolina</taxon>
    </lineage>
</organism>
<keyword evidence="2" id="KW-1133">Transmembrane helix</keyword>
<feature type="transmembrane region" description="Helical" evidence="2">
    <location>
        <begin position="230"/>
        <end position="254"/>
    </location>
</feature>
<feature type="region of interest" description="Disordered" evidence="1">
    <location>
        <begin position="549"/>
        <end position="574"/>
    </location>
</feature>
<sequence length="574" mass="61739">MADGNSVIVLKSVEDLPIVTNPSLKSIGFDHRLDELLGQTYGIGLHHDQSGRSWDNNGAESPLSELIKNLGLPVIAAALPSVIASDSLKHPVPLLECNELKASGMAAMSLGFIAESVAVLMVLFHALSLAGLLPSKIAKPLAALVWLVLSVGFLTVILLAIGIFYATWECKNEIIPSIVISEHFNYSYGFAFAIIGYIAASLIFVTTVFCTSTTDDETDKHAAPEPLGQLIMKVVGGATAGLAVGSFAIIIVMASNGAFDDPAPVDPTINPCQGQKPKDAGPGDHYFSNVDCMKDNVVQVLEQAGANVTRGYKGLLDAGDRVPITSTYDQTDLCPVNVHWHLGAEHLSVGQFDGNGKGPVDGGSSHGGDSSARRQLAGSDTRLGHRCHHYDAADPKFADTYTWESCTNMMVGETYEIHWPHSAAGACGTQWQMQSPFYDGVFCNDGIITIAPLNTYQKIGVQSQTFTVINDEAYYYPDLFKGMIVDPATNKGTDMAKYTGSTTGTSRDNEKCSRYTPITWQVDRTCHLISASSFDKLCKDMLANPDDMSSDVYPHGSRITTADRITANNQQSRK</sequence>
<gene>
    <name evidence="3" type="ORF">HERI1096_LOCUS18446</name>
</gene>
<dbReference type="Pfam" id="PF10563">
    <property type="entry name" value="CA_like"/>
    <property type="match status" value="1"/>
</dbReference>
<feature type="transmembrane region" description="Helical" evidence="2">
    <location>
        <begin position="105"/>
        <end position="132"/>
    </location>
</feature>
<keyword evidence="2" id="KW-0812">Transmembrane</keyword>
<feature type="compositionally biased region" description="Gly residues" evidence="1">
    <location>
        <begin position="353"/>
        <end position="366"/>
    </location>
</feature>
<accession>A0A7S3AZA3</accession>